<dbReference type="InterPro" id="IPR054438">
    <property type="entry name" value="Struct_cement_gp24/gp6"/>
</dbReference>
<reference evidence="1" key="1">
    <citation type="submission" date="2023-08" db="EMBL/GenBank/DDBJ databases">
        <title>Genomic characterization of piscicolin 126 produced by Carnobacterium maltaromaticum CM22 strain isolated from salmon (Salmo salar).</title>
        <authorList>
            <person name="Gonzalez-Gragera E."/>
            <person name="Garcia-Lopez J.D."/>
            <person name="Teso-Perez C."/>
            <person name="Gimenez-Hernandez I."/>
            <person name="Peralta-Sanchez J.M."/>
            <person name="Valdivia E."/>
            <person name="Montalban-Lopez M."/>
            <person name="Martin-Platero A.M."/>
            <person name="Banos A."/>
            <person name="Martinez-Bueno M."/>
        </authorList>
    </citation>
    <scope>NUCLEOTIDE SEQUENCE</scope>
    <source>
        <strain evidence="1">CM22</strain>
    </source>
</reference>
<dbReference type="EMBL" id="JAVBVO010000003">
    <property type="protein sequence ID" value="MDZ5758061.1"/>
    <property type="molecule type" value="Genomic_DNA"/>
</dbReference>
<sequence length="152" mass="16335">MTIPYPQKYMAPELGIGKLANYQNTQADSKAVGTNSIKFGQAVQVTESIAAPCDTGNFFGVALAKNYVDEIKFNDDKKTGEYRQGEMVAVLRKGSIWVQVDDDVKEGEYASVKTTGNFCAVSTAEDSTDKPIGIFQTSAQAGGLAILQINLP</sequence>
<dbReference type="RefSeq" id="WP_322808638.1">
    <property type="nucleotide sequence ID" value="NZ_JAVBVO010000003.1"/>
</dbReference>
<protein>
    <submittedName>
        <fullName evidence="1">Uncharacterized protein</fullName>
    </submittedName>
</protein>
<comment type="caution">
    <text evidence="1">The sequence shown here is derived from an EMBL/GenBank/DDBJ whole genome shotgun (WGS) entry which is preliminary data.</text>
</comment>
<dbReference type="Proteomes" id="UP001290462">
    <property type="component" value="Unassembled WGS sequence"/>
</dbReference>
<proteinExistence type="predicted"/>
<accession>A0AAW9K479</accession>
<name>A0AAW9K479_CARML</name>
<evidence type="ECO:0000313" key="1">
    <source>
        <dbReference type="EMBL" id="MDZ5758061.1"/>
    </source>
</evidence>
<organism evidence="1 2">
    <name type="scientific">Carnobacterium maltaromaticum</name>
    <name type="common">Carnobacterium piscicola</name>
    <dbReference type="NCBI Taxonomy" id="2751"/>
    <lineage>
        <taxon>Bacteria</taxon>
        <taxon>Bacillati</taxon>
        <taxon>Bacillota</taxon>
        <taxon>Bacilli</taxon>
        <taxon>Lactobacillales</taxon>
        <taxon>Carnobacteriaceae</taxon>
        <taxon>Carnobacterium</taxon>
    </lineage>
</organism>
<dbReference type="AlphaFoldDB" id="A0AAW9K479"/>
<dbReference type="Pfam" id="PF22758">
    <property type="entry name" value="Phage_cement"/>
    <property type="match status" value="1"/>
</dbReference>
<evidence type="ECO:0000313" key="2">
    <source>
        <dbReference type="Proteomes" id="UP001290462"/>
    </source>
</evidence>
<gene>
    <name evidence="1" type="ORF">RAK27_05260</name>
</gene>